<evidence type="ECO:0000256" key="1">
    <source>
        <dbReference type="SAM" id="MobiDB-lite"/>
    </source>
</evidence>
<feature type="compositionally biased region" description="Low complexity" evidence="1">
    <location>
        <begin position="53"/>
        <end position="64"/>
    </location>
</feature>
<evidence type="ECO:0000313" key="2">
    <source>
        <dbReference type="EnsemblMetazoa" id="SCAU001541-PA"/>
    </source>
</evidence>
<feature type="compositionally biased region" description="Acidic residues" evidence="1">
    <location>
        <begin position="256"/>
        <end position="265"/>
    </location>
</feature>
<proteinExistence type="predicted"/>
<protein>
    <submittedName>
        <fullName evidence="2">Uncharacterized protein</fullName>
    </submittedName>
</protein>
<reference evidence="2" key="2">
    <citation type="submission" date="2020-05" db="UniProtKB">
        <authorList>
            <consortium name="EnsemblMetazoa"/>
        </authorList>
    </citation>
    <scope>IDENTIFICATION</scope>
    <source>
        <strain evidence="2">USDA</strain>
    </source>
</reference>
<dbReference type="OrthoDB" id="8055936at2759"/>
<dbReference type="VEuPathDB" id="VectorBase:SCAU001541"/>
<gene>
    <name evidence="2" type="primary">106082925</name>
</gene>
<dbReference type="AlphaFoldDB" id="A0A1I8NS25"/>
<evidence type="ECO:0000313" key="3">
    <source>
        <dbReference type="Proteomes" id="UP000095300"/>
    </source>
</evidence>
<dbReference type="EnsemblMetazoa" id="SCAU001541-RA">
    <property type="protein sequence ID" value="SCAU001541-PA"/>
    <property type="gene ID" value="SCAU001541"/>
</dbReference>
<organism evidence="2 3">
    <name type="scientific">Stomoxys calcitrans</name>
    <name type="common">Stable fly</name>
    <name type="synonym">Conops calcitrans</name>
    <dbReference type="NCBI Taxonomy" id="35570"/>
    <lineage>
        <taxon>Eukaryota</taxon>
        <taxon>Metazoa</taxon>
        <taxon>Ecdysozoa</taxon>
        <taxon>Arthropoda</taxon>
        <taxon>Hexapoda</taxon>
        <taxon>Insecta</taxon>
        <taxon>Pterygota</taxon>
        <taxon>Neoptera</taxon>
        <taxon>Endopterygota</taxon>
        <taxon>Diptera</taxon>
        <taxon>Brachycera</taxon>
        <taxon>Muscomorpha</taxon>
        <taxon>Muscoidea</taxon>
        <taxon>Muscidae</taxon>
        <taxon>Stomoxys</taxon>
    </lineage>
</organism>
<feature type="region of interest" description="Disordered" evidence="1">
    <location>
        <begin position="252"/>
        <end position="275"/>
    </location>
</feature>
<reference evidence="3" key="1">
    <citation type="submission" date="2015-05" db="EMBL/GenBank/DDBJ databases">
        <authorList>
            <person name="Wilson R.K."/>
            <person name="Warren W.C."/>
            <person name="Olafson P."/>
        </authorList>
    </citation>
    <scope>NUCLEOTIDE SEQUENCE [LARGE SCALE GENOMIC DNA]</scope>
    <source>
        <strain evidence="3">USDA</strain>
    </source>
</reference>
<name>A0A1I8NS25_STOCA</name>
<keyword evidence="3" id="KW-1185">Reference proteome</keyword>
<dbReference type="KEGG" id="scac:106082925"/>
<sequence>MESQDPLTYHHRVRKRYISTDNGGFVVEEEFQCPDYETLESQEASYILPEDNSQSQDSDIQSSSDELEPECPQPKRVRSMESYTEGSEVLDYWEVPPTKYGSYSRKQINMEQEELFLAFIKRHPQMVRKGIVKRNKDEIARLWGVLAYNLNKIGPPVRGSTAWKKTFSDRRTQLRRKLKLINSGDENVSLTKKEKLIADLCGLYEETEENNETSTVVDSIADEESIVEENNIKDNASQKLEQNESHLLHTIHSSESETEQGEELQETALSSNKPTRKINTNQLQYDLKKFMKNETNSYAAISTTLKKLHNTMEGNKETFKKLETHTNGILDAFKTMSEHLKEHNSLLHKQTEEMTKQRIESERHHRVMERLISEKIMLKKKALEVQNVKGNT</sequence>
<accession>A0A1I8NS25</accession>
<dbReference type="EnsemblMetazoa" id="SCAU001541-RC">
    <property type="protein sequence ID" value="SCAU001541-PC"/>
    <property type="gene ID" value="SCAU001541"/>
</dbReference>
<dbReference type="Proteomes" id="UP000095300">
    <property type="component" value="Unassembled WGS sequence"/>
</dbReference>
<feature type="region of interest" description="Disordered" evidence="1">
    <location>
        <begin position="42"/>
        <end position="82"/>
    </location>
</feature>